<dbReference type="Proteomes" id="UP000277580">
    <property type="component" value="Unassembled WGS sequence"/>
</dbReference>
<dbReference type="EMBL" id="ML119116">
    <property type="protein sequence ID" value="RPB14731.1"/>
    <property type="molecule type" value="Genomic_DNA"/>
</dbReference>
<dbReference type="AlphaFoldDB" id="A0A3N4L2C4"/>
<keyword evidence="2" id="KW-1185">Reference proteome</keyword>
<organism evidence="1 2">
    <name type="scientific">Morchella conica CCBAS932</name>
    <dbReference type="NCBI Taxonomy" id="1392247"/>
    <lineage>
        <taxon>Eukaryota</taxon>
        <taxon>Fungi</taxon>
        <taxon>Dikarya</taxon>
        <taxon>Ascomycota</taxon>
        <taxon>Pezizomycotina</taxon>
        <taxon>Pezizomycetes</taxon>
        <taxon>Pezizales</taxon>
        <taxon>Morchellaceae</taxon>
        <taxon>Morchella</taxon>
    </lineage>
</organism>
<proteinExistence type="predicted"/>
<protein>
    <submittedName>
        <fullName evidence="1">Uncharacterized protein</fullName>
    </submittedName>
</protein>
<evidence type="ECO:0000313" key="1">
    <source>
        <dbReference type="EMBL" id="RPB14731.1"/>
    </source>
</evidence>
<evidence type="ECO:0000313" key="2">
    <source>
        <dbReference type="Proteomes" id="UP000277580"/>
    </source>
</evidence>
<gene>
    <name evidence="1" type="ORF">P167DRAFT_543455</name>
</gene>
<reference evidence="1 2" key="1">
    <citation type="journal article" date="2018" name="Nat. Ecol. Evol.">
        <title>Pezizomycetes genomes reveal the molecular basis of ectomycorrhizal truffle lifestyle.</title>
        <authorList>
            <person name="Murat C."/>
            <person name="Payen T."/>
            <person name="Noel B."/>
            <person name="Kuo A."/>
            <person name="Morin E."/>
            <person name="Chen J."/>
            <person name="Kohler A."/>
            <person name="Krizsan K."/>
            <person name="Balestrini R."/>
            <person name="Da Silva C."/>
            <person name="Montanini B."/>
            <person name="Hainaut M."/>
            <person name="Levati E."/>
            <person name="Barry K.W."/>
            <person name="Belfiori B."/>
            <person name="Cichocki N."/>
            <person name="Clum A."/>
            <person name="Dockter R.B."/>
            <person name="Fauchery L."/>
            <person name="Guy J."/>
            <person name="Iotti M."/>
            <person name="Le Tacon F."/>
            <person name="Lindquist E.A."/>
            <person name="Lipzen A."/>
            <person name="Malagnac F."/>
            <person name="Mello A."/>
            <person name="Molinier V."/>
            <person name="Miyauchi S."/>
            <person name="Poulain J."/>
            <person name="Riccioni C."/>
            <person name="Rubini A."/>
            <person name="Sitrit Y."/>
            <person name="Splivallo R."/>
            <person name="Traeger S."/>
            <person name="Wang M."/>
            <person name="Zifcakova L."/>
            <person name="Wipf D."/>
            <person name="Zambonelli A."/>
            <person name="Paolocci F."/>
            <person name="Nowrousian M."/>
            <person name="Ottonello S."/>
            <person name="Baldrian P."/>
            <person name="Spatafora J.W."/>
            <person name="Henrissat B."/>
            <person name="Nagy L.G."/>
            <person name="Aury J.M."/>
            <person name="Wincker P."/>
            <person name="Grigoriev I.V."/>
            <person name="Bonfante P."/>
            <person name="Martin F.M."/>
        </authorList>
    </citation>
    <scope>NUCLEOTIDE SEQUENCE [LARGE SCALE GENOMIC DNA]</scope>
    <source>
        <strain evidence="1 2">CCBAS932</strain>
    </source>
</reference>
<sequence length="115" mass="12813">MPRRIELLSLGRMKVVKFATWTVHNLLSKGSIVVAGWVVMMGREVSKPVATPPHTMIYVLELYNVLPGINNSAWPPGYPSLMALPVFPSEKDRYITVPAVVSSLLIVGRQDKKKK</sequence>
<name>A0A3N4L2C4_9PEZI</name>
<accession>A0A3N4L2C4</accession>
<dbReference type="InParanoid" id="A0A3N4L2C4"/>